<evidence type="ECO:0000313" key="1">
    <source>
        <dbReference type="EMBL" id="KAL0319838.1"/>
    </source>
</evidence>
<comment type="caution">
    <text evidence="1">The sequence shown here is derived from an EMBL/GenBank/DDBJ whole genome shotgun (WGS) entry which is preliminary data.</text>
</comment>
<accession>A0AAW2LNH4</accession>
<gene>
    <name evidence="1" type="ORF">Sradi_5245300</name>
</gene>
<protein>
    <submittedName>
        <fullName evidence="1">Uncharacterized protein</fullName>
    </submittedName>
</protein>
<sequence>MTNPSKVERLGLVLEKGIRQVKAINLTAQIIAGVIKSMLIKMDPFEGQTNLFVVVMEEYKLIIKLKFLQDTRTMVLPHVDSLMMLDTKPCIIPTLAGRTGEKNLSAMLFEKGCKWSKPFYLRTLCYDEIEEVYNGPSLA</sequence>
<dbReference type="EMBL" id="JACGWJ010000024">
    <property type="protein sequence ID" value="KAL0319838.1"/>
    <property type="molecule type" value="Genomic_DNA"/>
</dbReference>
<reference evidence="1" key="2">
    <citation type="journal article" date="2024" name="Plant">
        <title>Genomic evolution and insights into agronomic trait innovations of Sesamum species.</title>
        <authorList>
            <person name="Miao H."/>
            <person name="Wang L."/>
            <person name="Qu L."/>
            <person name="Liu H."/>
            <person name="Sun Y."/>
            <person name="Le M."/>
            <person name="Wang Q."/>
            <person name="Wei S."/>
            <person name="Zheng Y."/>
            <person name="Lin W."/>
            <person name="Duan Y."/>
            <person name="Cao H."/>
            <person name="Xiong S."/>
            <person name="Wang X."/>
            <person name="Wei L."/>
            <person name="Li C."/>
            <person name="Ma Q."/>
            <person name="Ju M."/>
            <person name="Zhao R."/>
            <person name="Li G."/>
            <person name="Mu C."/>
            <person name="Tian Q."/>
            <person name="Mei H."/>
            <person name="Zhang T."/>
            <person name="Gao T."/>
            <person name="Zhang H."/>
        </authorList>
    </citation>
    <scope>NUCLEOTIDE SEQUENCE</scope>
    <source>
        <strain evidence="1">G02</strain>
    </source>
</reference>
<reference evidence="1" key="1">
    <citation type="submission" date="2020-06" db="EMBL/GenBank/DDBJ databases">
        <authorList>
            <person name="Li T."/>
            <person name="Hu X."/>
            <person name="Zhang T."/>
            <person name="Song X."/>
            <person name="Zhang H."/>
            <person name="Dai N."/>
            <person name="Sheng W."/>
            <person name="Hou X."/>
            <person name="Wei L."/>
        </authorList>
    </citation>
    <scope>NUCLEOTIDE SEQUENCE</scope>
    <source>
        <strain evidence="1">G02</strain>
        <tissue evidence="1">Leaf</tissue>
    </source>
</reference>
<organism evidence="1">
    <name type="scientific">Sesamum radiatum</name>
    <name type="common">Black benniseed</name>
    <dbReference type="NCBI Taxonomy" id="300843"/>
    <lineage>
        <taxon>Eukaryota</taxon>
        <taxon>Viridiplantae</taxon>
        <taxon>Streptophyta</taxon>
        <taxon>Embryophyta</taxon>
        <taxon>Tracheophyta</taxon>
        <taxon>Spermatophyta</taxon>
        <taxon>Magnoliopsida</taxon>
        <taxon>eudicotyledons</taxon>
        <taxon>Gunneridae</taxon>
        <taxon>Pentapetalae</taxon>
        <taxon>asterids</taxon>
        <taxon>lamiids</taxon>
        <taxon>Lamiales</taxon>
        <taxon>Pedaliaceae</taxon>
        <taxon>Sesamum</taxon>
    </lineage>
</organism>
<dbReference type="AlphaFoldDB" id="A0AAW2LNH4"/>
<name>A0AAW2LNH4_SESRA</name>
<proteinExistence type="predicted"/>